<dbReference type="EMBL" id="BSPQ01000001">
    <property type="protein sequence ID" value="GLS89639.1"/>
    <property type="molecule type" value="Genomic_DNA"/>
</dbReference>
<organism evidence="2 3">
    <name type="scientific">Psychromonas marina</name>
    <dbReference type="NCBI Taxonomy" id="88364"/>
    <lineage>
        <taxon>Bacteria</taxon>
        <taxon>Pseudomonadati</taxon>
        <taxon>Pseudomonadota</taxon>
        <taxon>Gammaproteobacteria</taxon>
        <taxon>Alteromonadales</taxon>
        <taxon>Psychromonadaceae</taxon>
        <taxon>Psychromonas</taxon>
    </lineage>
</organism>
<dbReference type="Proteomes" id="UP001157353">
    <property type="component" value="Unassembled WGS sequence"/>
</dbReference>
<accession>A0ABQ6DWZ3</accession>
<evidence type="ECO:0000313" key="3">
    <source>
        <dbReference type="Proteomes" id="UP001157353"/>
    </source>
</evidence>
<keyword evidence="1" id="KW-0732">Signal</keyword>
<keyword evidence="2" id="KW-0449">Lipoprotein</keyword>
<feature type="chain" id="PRO_5046537497" evidence="1">
    <location>
        <begin position="19"/>
        <end position="263"/>
    </location>
</feature>
<feature type="signal peptide" evidence="1">
    <location>
        <begin position="1"/>
        <end position="18"/>
    </location>
</feature>
<evidence type="ECO:0000313" key="2">
    <source>
        <dbReference type="EMBL" id="GLS89639.1"/>
    </source>
</evidence>
<proteinExistence type="predicted"/>
<sequence>MLKKIFFLSSVLFLSACATNPEGMSSEQFANNAKLTTGYNVTEVIGEKIRLINLTHRSRLQVLSSDATLRLKIGDQETSTLIFNLQFLENQQRYAFASINNISQKAVKRQETVRQCDEQCSVTQYMILNIKTDELKLARESGLIFSINNTATSTDFTFKLPSNYIDGLFKRYEKEKSISANITPVVIETSAQKSKAIEMSQYWFNELDSEEQITFSTWSITNSKQQSSIADGSKALQMVRYWYQKATAEEQKKLRIWAVGNMK</sequence>
<keyword evidence="3" id="KW-1185">Reference proteome</keyword>
<gene>
    <name evidence="2" type="ORF">GCM10007916_07060</name>
</gene>
<comment type="caution">
    <text evidence="2">The sequence shown here is derived from an EMBL/GenBank/DDBJ whole genome shotgun (WGS) entry which is preliminary data.</text>
</comment>
<dbReference type="RefSeq" id="WP_284202751.1">
    <property type="nucleotide sequence ID" value="NZ_BSPQ01000001.1"/>
</dbReference>
<name>A0ABQ6DWZ3_9GAMM</name>
<dbReference type="PROSITE" id="PS51257">
    <property type="entry name" value="PROKAR_LIPOPROTEIN"/>
    <property type="match status" value="1"/>
</dbReference>
<protein>
    <submittedName>
        <fullName evidence="2">Lipoprotein</fullName>
    </submittedName>
</protein>
<reference evidence="3" key="1">
    <citation type="journal article" date="2019" name="Int. J. Syst. Evol. Microbiol.">
        <title>The Global Catalogue of Microorganisms (GCM) 10K type strain sequencing project: providing services to taxonomists for standard genome sequencing and annotation.</title>
        <authorList>
            <consortium name="The Broad Institute Genomics Platform"/>
            <consortium name="The Broad Institute Genome Sequencing Center for Infectious Disease"/>
            <person name="Wu L."/>
            <person name="Ma J."/>
        </authorList>
    </citation>
    <scope>NUCLEOTIDE SEQUENCE [LARGE SCALE GENOMIC DNA]</scope>
    <source>
        <strain evidence="3">NBRC 103166</strain>
    </source>
</reference>
<evidence type="ECO:0000256" key="1">
    <source>
        <dbReference type="SAM" id="SignalP"/>
    </source>
</evidence>